<dbReference type="CDD" id="cd18873">
    <property type="entry name" value="NUDIX_NadM_like"/>
    <property type="match status" value="1"/>
</dbReference>
<dbReference type="NCBIfam" id="NF003788">
    <property type="entry name" value="PRK05379.1-5"/>
    <property type="match status" value="1"/>
</dbReference>
<dbReference type="PANTHER" id="PTHR21342:SF0">
    <property type="entry name" value="BIFUNCTIONAL NMN ADENYLYLTRANSFERASE_NUDIX HYDROLASE"/>
    <property type="match status" value="1"/>
</dbReference>
<dbReference type="Pfam" id="PF00293">
    <property type="entry name" value="NUDIX"/>
    <property type="match status" value="1"/>
</dbReference>
<keyword evidence="2 5" id="KW-0548">Nucleotidyltransferase</keyword>
<dbReference type="PROSITE" id="PS51462">
    <property type="entry name" value="NUDIX"/>
    <property type="match status" value="1"/>
</dbReference>
<dbReference type="InterPro" id="IPR020084">
    <property type="entry name" value="NUDIX_hydrolase_CS"/>
</dbReference>
<dbReference type="InterPro" id="IPR004821">
    <property type="entry name" value="Cyt_trans-like"/>
</dbReference>
<evidence type="ECO:0000256" key="2">
    <source>
        <dbReference type="ARBA" id="ARBA00022695"/>
    </source>
</evidence>
<gene>
    <name evidence="5" type="ORF">MNB_SV-13-260</name>
</gene>
<dbReference type="Gene3D" id="3.90.79.10">
    <property type="entry name" value="Nucleoside Triphosphate Pyrophosphohydrolase"/>
    <property type="match status" value="1"/>
</dbReference>
<dbReference type="PROSITE" id="PS00893">
    <property type="entry name" value="NUDIX_BOX"/>
    <property type="match status" value="1"/>
</dbReference>
<sequence length="335" mass="38326">MRYDYLIFIGRFQPFHTGHEQVIRQALKLSDRVIVLVGSAYQPRTVRNPWDFNEREAFIRSAFSQEENRKILAFPLLDHTYNNQLWIKSVQQLVAGVVHNKIASKPKVGLIGHQKDTSSEYLTQFPQWERVEVENYNNISSTDIRELYFSDKEVAKSLNTNVAMLLEKFKTTQAYKQVANEFHFIKKYKSAWDKAPYTPMFITVDAVVVQSGHILLIERKAQPGRGLMALPGGFLGANETLKSAVIRELREETRIKVPAPVLAGSITKKEVFDDPYRSARGRTVTHAYLIELKGNKLPKVKGGDDASKAFWVPFADVKPELMFEDHFHIIQAMVG</sequence>
<dbReference type="GO" id="GO:0047631">
    <property type="term" value="F:ADP-ribose diphosphatase activity"/>
    <property type="evidence" value="ECO:0007669"/>
    <property type="project" value="UniProtKB-EC"/>
</dbReference>
<dbReference type="PANTHER" id="PTHR21342">
    <property type="entry name" value="PHOSPHOPANTETHEINE ADENYLYLTRANSFERASE"/>
    <property type="match status" value="1"/>
</dbReference>
<dbReference type="Pfam" id="PF01467">
    <property type="entry name" value="CTP_transf_like"/>
    <property type="match status" value="1"/>
</dbReference>
<evidence type="ECO:0000256" key="1">
    <source>
        <dbReference type="ARBA" id="ARBA00022679"/>
    </source>
</evidence>
<name>A0A1W1D164_9ZZZZ</name>
<dbReference type="EC" id="2.7.7.1" evidence="5"/>
<keyword evidence="1 5" id="KW-0808">Transferase</keyword>
<dbReference type="SUPFAM" id="SSF52374">
    <property type="entry name" value="Nucleotidylyl transferase"/>
    <property type="match status" value="1"/>
</dbReference>
<dbReference type="InterPro" id="IPR000086">
    <property type="entry name" value="NUDIX_hydrolase_dom"/>
</dbReference>
<dbReference type="AlphaFoldDB" id="A0A1W1D164"/>
<feature type="domain" description="Nudix hydrolase" evidence="4">
    <location>
        <begin position="199"/>
        <end position="334"/>
    </location>
</feature>
<dbReference type="GO" id="GO:0000309">
    <property type="term" value="F:nicotinamide-nucleotide adenylyltransferase activity"/>
    <property type="evidence" value="ECO:0007669"/>
    <property type="project" value="UniProtKB-EC"/>
</dbReference>
<dbReference type="NCBIfam" id="NF003786">
    <property type="entry name" value="PRK05379.1-2"/>
    <property type="match status" value="1"/>
</dbReference>
<dbReference type="Gene3D" id="3.40.50.620">
    <property type="entry name" value="HUPs"/>
    <property type="match status" value="1"/>
</dbReference>
<organism evidence="5">
    <name type="scientific">hydrothermal vent metagenome</name>
    <dbReference type="NCBI Taxonomy" id="652676"/>
    <lineage>
        <taxon>unclassified sequences</taxon>
        <taxon>metagenomes</taxon>
        <taxon>ecological metagenomes</taxon>
    </lineage>
</organism>
<proteinExistence type="predicted"/>
<keyword evidence="3 5" id="KW-0378">Hydrolase</keyword>
<dbReference type="EC" id="3.6.1.13" evidence="5"/>
<evidence type="ECO:0000256" key="3">
    <source>
        <dbReference type="ARBA" id="ARBA00022801"/>
    </source>
</evidence>
<evidence type="ECO:0000313" key="5">
    <source>
        <dbReference type="EMBL" id="SFV71846.1"/>
    </source>
</evidence>
<accession>A0A1W1D164</accession>
<dbReference type="InterPro" id="IPR014729">
    <property type="entry name" value="Rossmann-like_a/b/a_fold"/>
</dbReference>
<dbReference type="EMBL" id="FPHM01000319">
    <property type="protein sequence ID" value="SFV71846.1"/>
    <property type="molecule type" value="Genomic_DNA"/>
</dbReference>
<dbReference type="SUPFAM" id="SSF55811">
    <property type="entry name" value="Nudix"/>
    <property type="match status" value="1"/>
</dbReference>
<protein>
    <submittedName>
        <fullName evidence="5">Nicotinamide-nucleotide adenylyltransferase, NadM family / ADP-ribose pyrophosphatase</fullName>
        <ecNumber evidence="5">2.7.7.1</ecNumber>
        <ecNumber evidence="5">3.6.1.13</ecNumber>
    </submittedName>
</protein>
<evidence type="ECO:0000259" key="4">
    <source>
        <dbReference type="PROSITE" id="PS51462"/>
    </source>
</evidence>
<reference evidence="5" key="1">
    <citation type="submission" date="2016-10" db="EMBL/GenBank/DDBJ databases">
        <authorList>
            <person name="de Groot N.N."/>
        </authorList>
    </citation>
    <scope>NUCLEOTIDE SEQUENCE</scope>
</reference>
<dbReference type="NCBIfam" id="TIGR00125">
    <property type="entry name" value="cyt_tran_rel"/>
    <property type="match status" value="1"/>
</dbReference>
<dbReference type="InterPro" id="IPR015797">
    <property type="entry name" value="NUDIX_hydrolase-like_dom_sf"/>
</dbReference>